<dbReference type="Proteomes" id="UP001433268">
    <property type="component" value="Unassembled WGS sequence"/>
</dbReference>
<proteinExistence type="predicted"/>
<reference evidence="2 3" key="1">
    <citation type="submission" date="2023-01" db="EMBL/GenBank/DDBJ databases">
        <title>Analysis of 21 Apiospora genomes using comparative genomics revels a genus with tremendous synthesis potential of carbohydrate active enzymes and secondary metabolites.</title>
        <authorList>
            <person name="Sorensen T."/>
        </authorList>
    </citation>
    <scope>NUCLEOTIDE SEQUENCE [LARGE SCALE GENOMIC DNA]</scope>
    <source>
        <strain evidence="2 3">CBS 114990</strain>
    </source>
</reference>
<name>A0ABR1WXL5_9PEZI</name>
<protein>
    <submittedName>
        <fullName evidence="2">Uncharacterized protein</fullName>
    </submittedName>
</protein>
<evidence type="ECO:0000313" key="2">
    <source>
        <dbReference type="EMBL" id="KAK8087905.1"/>
    </source>
</evidence>
<comment type="caution">
    <text evidence="2">The sequence shown here is derived from an EMBL/GenBank/DDBJ whole genome shotgun (WGS) entry which is preliminary data.</text>
</comment>
<organism evidence="2 3">
    <name type="scientific">Apiospora hydei</name>
    <dbReference type="NCBI Taxonomy" id="1337664"/>
    <lineage>
        <taxon>Eukaryota</taxon>
        <taxon>Fungi</taxon>
        <taxon>Dikarya</taxon>
        <taxon>Ascomycota</taxon>
        <taxon>Pezizomycotina</taxon>
        <taxon>Sordariomycetes</taxon>
        <taxon>Xylariomycetidae</taxon>
        <taxon>Amphisphaeriales</taxon>
        <taxon>Apiosporaceae</taxon>
        <taxon>Apiospora</taxon>
    </lineage>
</organism>
<dbReference type="GeneID" id="92040241"/>
<feature type="transmembrane region" description="Helical" evidence="1">
    <location>
        <begin position="59"/>
        <end position="80"/>
    </location>
</feature>
<keyword evidence="1" id="KW-0812">Transmembrane</keyword>
<evidence type="ECO:0000313" key="3">
    <source>
        <dbReference type="Proteomes" id="UP001433268"/>
    </source>
</evidence>
<keyword evidence="1" id="KW-1133">Transmembrane helix</keyword>
<keyword evidence="1" id="KW-0472">Membrane</keyword>
<gene>
    <name evidence="2" type="ORF">PG997_002866</name>
</gene>
<dbReference type="RefSeq" id="XP_066670799.1">
    <property type="nucleotide sequence ID" value="XM_066807181.1"/>
</dbReference>
<sequence>MVCTLLANFNIKKQRTSALAFVEIGLSLCLKHNLNDDNVREPGMTEEMWLDYRKTWRTLLYQLVLLSSTVGYVFGSVLFFEDLPLSDVALETVPMLPLSVSRELAKLCILKGQSGASPESLMQDLQKSYRQLPKDLYLAALIEEQVMA</sequence>
<evidence type="ECO:0000256" key="1">
    <source>
        <dbReference type="SAM" id="Phobius"/>
    </source>
</evidence>
<accession>A0ABR1WXL5</accession>
<dbReference type="EMBL" id="JAQQWN010000004">
    <property type="protein sequence ID" value="KAK8087905.1"/>
    <property type="molecule type" value="Genomic_DNA"/>
</dbReference>
<keyword evidence="3" id="KW-1185">Reference proteome</keyword>